<evidence type="ECO:0000313" key="4">
    <source>
        <dbReference type="Proteomes" id="UP000430222"/>
    </source>
</evidence>
<feature type="domain" description="AMP-dependent synthetase/ligase" evidence="1">
    <location>
        <begin position="12"/>
        <end position="111"/>
    </location>
</feature>
<dbReference type="Pfam" id="PF00501">
    <property type="entry name" value="AMP-binding"/>
    <property type="match status" value="2"/>
</dbReference>
<evidence type="ECO:0000259" key="2">
    <source>
        <dbReference type="Pfam" id="PF13193"/>
    </source>
</evidence>
<dbReference type="InterPro" id="IPR045851">
    <property type="entry name" value="AMP-bd_C_sf"/>
</dbReference>
<dbReference type="InterPro" id="IPR000873">
    <property type="entry name" value="AMP-dep_synth/lig_dom"/>
</dbReference>
<dbReference type="Gene3D" id="3.40.50.12780">
    <property type="entry name" value="N-terminal domain of ligase-like"/>
    <property type="match status" value="1"/>
</dbReference>
<dbReference type="Gene3D" id="3.30.300.30">
    <property type="match status" value="1"/>
</dbReference>
<gene>
    <name evidence="3" type="ORF">FYJ78_08375</name>
</gene>
<comment type="caution">
    <text evidence="3">The sequence shown here is derived from an EMBL/GenBank/DDBJ whole genome shotgun (WGS) entry which is preliminary data.</text>
</comment>
<dbReference type="PANTHER" id="PTHR43767">
    <property type="entry name" value="LONG-CHAIN-FATTY-ACID--COA LIGASE"/>
    <property type="match status" value="1"/>
</dbReference>
<evidence type="ECO:0000313" key="3">
    <source>
        <dbReference type="EMBL" id="MSV25195.1"/>
    </source>
</evidence>
<feature type="domain" description="AMP-binding enzyme C-terminal" evidence="2">
    <location>
        <begin position="367"/>
        <end position="439"/>
    </location>
</feature>
<keyword evidence="4" id="KW-1185">Reference proteome</keyword>
<accession>A0A6I2UXW0</accession>
<dbReference type="InterPro" id="IPR042099">
    <property type="entry name" value="ANL_N_sf"/>
</dbReference>
<reference evidence="3 4" key="1">
    <citation type="submission" date="2019-08" db="EMBL/GenBank/DDBJ databases">
        <title>In-depth cultivation of the pig gut microbiome towards novel bacterial diversity and tailored functional studies.</title>
        <authorList>
            <person name="Wylensek D."/>
            <person name="Hitch T.C.A."/>
            <person name="Clavel T."/>
        </authorList>
    </citation>
    <scope>NUCLEOTIDE SEQUENCE [LARGE SCALE GENOMIC DNA]</scope>
    <source>
        <strain evidence="4">WCA-380-WT-3B3</strain>
    </source>
</reference>
<dbReference type="PANTHER" id="PTHR43767:SF1">
    <property type="entry name" value="NONRIBOSOMAL PEPTIDE SYNTHASE PES1 (EUROFUNG)-RELATED"/>
    <property type="match status" value="1"/>
</dbReference>
<dbReference type="Pfam" id="PF13193">
    <property type="entry name" value="AMP-binding_C"/>
    <property type="match status" value="1"/>
</dbReference>
<dbReference type="InterPro" id="IPR050237">
    <property type="entry name" value="ATP-dep_AMP-bd_enzyme"/>
</dbReference>
<feature type="domain" description="AMP-dependent synthetase/ligase" evidence="1">
    <location>
        <begin position="141"/>
        <end position="312"/>
    </location>
</feature>
<sequence>MMVRNDYDLLCQWADRQPDHLLLADDAWSCTYQEMRQSVTFFADRLKQRRPLAWENGDVLVLADSLPGQLTAFLALQAMGIRPTLLHHGMRPEEQRAILRENHLQGLLCVRGEGKNPDLQLEETGISPCCHSEPDILGVLSSGSTGTPKVMYRTYDSWAGFFPVQNPIFRVASGTRLFLHGSLSFTGNLNTLLSVLYEGGTVITSEYLRCRHWADLMRRFQADVLYLIPTKLQLMTAAVHAPLSSVQSIFTGSQLLSARNIRELRQLFPSAELILYYGASELNYITYAVCEDPERDPRNLGRPFPGIGVNVREGLIYVDTAYHVSGVTIPFTVRDAGWLNERGELMFEGRRDAWVNKGGVKLSTIRLENELRAIRGVREAVVLPYRDPLRGSALAAFLVKDADREKREIRQSIRRRLKPIERPGRIVFLHEIPLNDRGKVDQQAIWHRAETEEMSE</sequence>
<dbReference type="Proteomes" id="UP000430222">
    <property type="component" value="Unassembled WGS sequence"/>
</dbReference>
<name>A0A6I2UXW0_9FIRM</name>
<dbReference type="GO" id="GO:0016878">
    <property type="term" value="F:acid-thiol ligase activity"/>
    <property type="evidence" value="ECO:0007669"/>
    <property type="project" value="UniProtKB-ARBA"/>
</dbReference>
<evidence type="ECO:0000259" key="1">
    <source>
        <dbReference type="Pfam" id="PF00501"/>
    </source>
</evidence>
<protein>
    <submittedName>
        <fullName evidence="3">AMP-binding protein</fullName>
    </submittedName>
</protein>
<dbReference type="AlphaFoldDB" id="A0A6I2UXW0"/>
<proteinExistence type="predicted"/>
<organism evidence="3 4">
    <name type="scientific">Selenomonas montiformis</name>
    <dbReference type="NCBI Taxonomy" id="2652285"/>
    <lineage>
        <taxon>Bacteria</taxon>
        <taxon>Bacillati</taxon>
        <taxon>Bacillota</taxon>
        <taxon>Negativicutes</taxon>
        <taxon>Selenomonadales</taxon>
        <taxon>Selenomonadaceae</taxon>
        <taxon>Selenomonas</taxon>
    </lineage>
</organism>
<dbReference type="EMBL" id="VUNL01000008">
    <property type="protein sequence ID" value="MSV25195.1"/>
    <property type="molecule type" value="Genomic_DNA"/>
</dbReference>
<dbReference type="InterPro" id="IPR025110">
    <property type="entry name" value="AMP-bd_C"/>
</dbReference>
<dbReference type="RefSeq" id="WP_154620972.1">
    <property type="nucleotide sequence ID" value="NZ_CBCTNG010000006.1"/>
</dbReference>
<dbReference type="SUPFAM" id="SSF56801">
    <property type="entry name" value="Acetyl-CoA synthetase-like"/>
    <property type="match status" value="1"/>
</dbReference>